<sequence>MTRSIYRSGICALALIAGSAALQFEPAIIHDIGFARSGTALQIGAVRTSLWSAAWAQAADTFSLENVRFTIGTTSYEAKRVDLTGVTSPRATIEALFASASTEPVSARLSAIGARQITIPELKVTQKFGPETQTNILKNVVLKDVANGRIATATADTIGVETSGSKTTLALSYGRMSISDFDLPAYAKLFETRADSASSPPTKIHGAFTVENIEASEEGVNVRIARVAGRDFMARTTKDSWTDSLAALAELGGKGDLSEEDQAKLVRTAADLLSAFDFASVEATGIEITGSKAKDTDVTGRINRMAYTGATASRPADARIEGMEFFGKSESIKIGTISLTGFSFGPTFEALKKFDAKTIKDADAATVRSLIPTWGTMHISGVDIDVSADKGKKDERAKLGWKDLELTADKPVNGIPTNIRIGLQNLAMELPAKSDEEGIRDLIALGYKNLDLSLLLSALWNAETEELNIREYSLSGQDMGSISMTGLLGGVTKDVFDPDTAIAAVALVGAKAKALDITVENKGLFERYLEKAAKEQKTKPETLRATYGTAAAVALPSIIGTSEQAKALSQAIARFIAKPGRLTVNAKTKDPSGLSLVDITALQEPADAFVKLNVTAKAE</sequence>
<reference evidence="2 3" key="1">
    <citation type="submission" date="2020-03" db="EMBL/GenBank/DDBJ databases">
        <title>The genome sequence of Microvirga sp. c23x22.</title>
        <authorList>
            <person name="Zhang X."/>
        </authorList>
    </citation>
    <scope>NUCLEOTIDE SEQUENCE [LARGE SCALE GENOMIC DNA]</scope>
    <source>
        <strain evidence="3">c23x22</strain>
    </source>
</reference>
<gene>
    <name evidence="2" type="ORF">HB375_11500</name>
</gene>
<feature type="signal peptide" evidence="1">
    <location>
        <begin position="1"/>
        <end position="22"/>
    </location>
</feature>
<dbReference type="RefSeq" id="WP_167673107.1">
    <property type="nucleotide sequence ID" value="NZ_JAATJS010000003.1"/>
</dbReference>
<proteinExistence type="predicted"/>
<keyword evidence="3" id="KW-1185">Reference proteome</keyword>
<keyword evidence="1" id="KW-0732">Signal</keyword>
<organism evidence="2 3">
    <name type="scientific">Microvirga terricola</name>
    <dbReference type="NCBI Taxonomy" id="2719797"/>
    <lineage>
        <taxon>Bacteria</taxon>
        <taxon>Pseudomonadati</taxon>
        <taxon>Pseudomonadota</taxon>
        <taxon>Alphaproteobacteria</taxon>
        <taxon>Hyphomicrobiales</taxon>
        <taxon>Methylobacteriaceae</taxon>
        <taxon>Microvirga</taxon>
    </lineage>
</organism>
<protein>
    <recommendedName>
        <fullName evidence="4">DUF945 domain-containing protein</fullName>
    </recommendedName>
</protein>
<feature type="chain" id="PRO_5045302912" description="DUF945 domain-containing protein" evidence="1">
    <location>
        <begin position="23"/>
        <end position="619"/>
    </location>
</feature>
<dbReference type="EMBL" id="JAATJS010000003">
    <property type="protein sequence ID" value="NIX77233.1"/>
    <property type="molecule type" value="Genomic_DNA"/>
</dbReference>
<evidence type="ECO:0000313" key="3">
    <source>
        <dbReference type="Proteomes" id="UP000707352"/>
    </source>
</evidence>
<comment type="caution">
    <text evidence="2">The sequence shown here is derived from an EMBL/GenBank/DDBJ whole genome shotgun (WGS) entry which is preliminary data.</text>
</comment>
<evidence type="ECO:0000256" key="1">
    <source>
        <dbReference type="SAM" id="SignalP"/>
    </source>
</evidence>
<dbReference type="Proteomes" id="UP000707352">
    <property type="component" value="Unassembled WGS sequence"/>
</dbReference>
<accession>A0ABX0VC10</accession>
<name>A0ABX0VC10_9HYPH</name>
<evidence type="ECO:0008006" key="4">
    <source>
        <dbReference type="Google" id="ProtNLM"/>
    </source>
</evidence>
<evidence type="ECO:0000313" key="2">
    <source>
        <dbReference type="EMBL" id="NIX77233.1"/>
    </source>
</evidence>